<dbReference type="AlphaFoldDB" id="A0A7M1R1L8"/>
<proteinExistence type="predicted"/>
<keyword evidence="1" id="KW-0732">Signal</keyword>
<evidence type="ECO:0000313" key="2">
    <source>
        <dbReference type="EMBL" id="QOR48056.1"/>
    </source>
</evidence>
<protein>
    <recommendedName>
        <fullName evidence="4">Lipoprotein</fullName>
    </recommendedName>
</protein>
<evidence type="ECO:0008006" key="4">
    <source>
        <dbReference type="Google" id="ProtNLM"/>
    </source>
</evidence>
<dbReference type="PROSITE" id="PS51257">
    <property type="entry name" value="PROKAR_LIPOPROTEIN"/>
    <property type="match status" value="1"/>
</dbReference>
<dbReference type="RefSeq" id="WP_197554064.1">
    <property type="nucleotide sequence ID" value="NZ_CP063212.1"/>
</dbReference>
<sequence length="107" mass="11400">MNMRRFLASTTALFLAVSLAACGSSKPSKSAVIDGLSPKVSEQAKGDERLEKTGKDFAKCVVEATYDDLSESSLEAMSKGEDKLSNKDDEAKLKEAAAKCMPGMFGK</sequence>
<dbReference type="EMBL" id="CP063212">
    <property type="protein sequence ID" value="QOR48056.1"/>
    <property type="molecule type" value="Genomic_DNA"/>
</dbReference>
<accession>A0A7M1R1L8</accession>
<organism evidence="2 3">
    <name type="scientific">Trueperella pecoris</name>
    <dbReference type="NCBI Taxonomy" id="2733571"/>
    <lineage>
        <taxon>Bacteria</taxon>
        <taxon>Bacillati</taxon>
        <taxon>Actinomycetota</taxon>
        <taxon>Actinomycetes</taxon>
        <taxon>Actinomycetales</taxon>
        <taxon>Actinomycetaceae</taxon>
        <taxon>Trueperella</taxon>
    </lineage>
</organism>
<dbReference type="Proteomes" id="UP000594961">
    <property type="component" value="Chromosome"/>
</dbReference>
<evidence type="ECO:0000313" key="3">
    <source>
        <dbReference type="Proteomes" id="UP000594961"/>
    </source>
</evidence>
<evidence type="ECO:0000256" key="1">
    <source>
        <dbReference type="SAM" id="SignalP"/>
    </source>
</evidence>
<name>A0A7M1R1L8_9ACTO</name>
<gene>
    <name evidence="2" type="ORF">INS90_01790</name>
</gene>
<reference evidence="2 3" key="1">
    <citation type="submission" date="2020-10" db="EMBL/GenBank/DDBJ databases">
        <title>Trueperella pecoris sp. nov. isolated from bovine and porcine specimens.</title>
        <authorList>
            <person name="Schoenecker L."/>
            <person name="Schnydrig P."/>
            <person name="Brodard I."/>
            <person name="Thomann A."/>
            <person name="Hemphill A."/>
            <person name="Rodriguez-Campos S."/>
            <person name="Perreten V."/>
            <person name="Jores J."/>
            <person name="Kittl S."/>
        </authorList>
    </citation>
    <scope>NUCLEOTIDE SEQUENCE [LARGE SCALE GENOMIC DNA]</scope>
    <source>
        <strain evidence="2 3">19OD0592</strain>
    </source>
</reference>
<feature type="signal peptide" evidence="1">
    <location>
        <begin position="1"/>
        <end position="23"/>
    </location>
</feature>
<feature type="chain" id="PRO_5039180634" description="Lipoprotein" evidence="1">
    <location>
        <begin position="24"/>
        <end position="107"/>
    </location>
</feature>